<evidence type="ECO:0000256" key="2">
    <source>
        <dbReference type="ARBA" id="ARBA00022989"/>
    </source>
</evidence>
<keyword evidence="3 4" id="KW-0472">Membrane</keyword>
<dbReference type="PROSITE" id="PS51503">
    <property type="entry name" value="HIG1"/>
    <property type="match status" value="1"/>
</dbReference>
<dbReference type="InterPro" id="IPR007667">
    <property type="entry name" value="Hypoxia_induced_domain"/>
</dbReference>
<sequence>MNLFLVLLLVAVILSVLFVLIRGLVNMAGTTQADLEGEGPSERALKSNKLMQQRILLQALAIGLIAIILLFASAGS</sequence>
<name>A0A840YGH5_9SPHN</name>
<dbReference type="Proteomes" id="UP000527143">
    <property type="component" value="Unassembled WGS sequence"/>
</dbReference>
<keyword evidence="7" id="KW-1185">Reference proteome</keyword>
<keyword evidence="2 4" id="KW-1133">Transmembrane helix</keyword>
<dbReference type="AlphaFoldDB" id="A0A840YGH5"/>
<organism evidence="6 7">
    <name type="scientific">Sphingomonas xinjiangensis</name>
    <dbReference type="NCBI Taxonomy" id="643568"/>
    <lineage>
        <taxon>Bacteria</taxon>
        <taxon>Pseudomonadati</taxon>
        <taxon>Pseudomonadota</taxon>
        <taxon>Alphaproteobacteria</taxon>
        <taxon>Sphingomonadales</taxon>
        <taxon>Sphingomonadaceae</taxon>
        <taxon>Sphingomonas</taxon>
    </lineage>
</organism>
<evidence type="ECO:0000259" key="5">
    <source>
        <dbReference type="PROSITE" id="PS51503"/>
    </source>
</evidence>
<dbReference type="NCBIfam" id="NF033233">
    <property type="entry name" value="twin_helix"/>
    <property type="match status" value="1"/>
</dbReference>
<evidence type="ECO:0000313" key="7">
    <source>
        <dbReference type="Proteomes" id="UP000527143"/>
    </source>
</evidence>
<comment type="caution">
    <text evidence="6">The sequence shown here is derived from an EMBL/GenBank/DDBJ whole genome shotgun (WGS) entry which is preliminary data.</text>
</comment>
<evidence type="ECO:0000313" key="6">
    <source>
        <dbReference type="EMBL" id="MBB5711395.1"/>
    </source>
</evidence>
<feature type="transmembrane region" description="Helical" evidence="4">
    <location>
        <begin position="57"/>
        <end position="75"/>
    </location>
</feature>
<feature type="domain" description="HIG1" evidence="5">
    <location>
        <begin position="1"/>
        <end position="76"/>
    </location>
</feature>
<evidence type="ECO:0000256" key="3">
    <source>
        <dbReference type="ARBA" id="ARBA00023136"/>
    </source>
</evidence>
<dbReference type="RefSeq" id="WP_184088186.1">
    <property type="nucleotide sequence ID" value="NZ_JACIJF010000007.1"/>
</dbReference>
<gene>
    <name evidence="6" type="ORF">FHT02_002639</name>
</gene>
<evidence type="ECO:0000256" key="4">
    <source>
        <dbReference type="SAM" id="Phobius"/>
    </source>
</evidence>
<evidence type="ECO:0000256" key="1">
    <source>
        <dbReference type="ARBA" id="ARBA00022692"/>
    </source>
</evidence>
<reference evidence="6 7" key="1">
    <citation type="submission" date="2020-08" db="EMBL/GenBank/DDBJ databases">
        <title>Genomic Encyclopedia of Type Strains, Phase IV (KMG-IV): sequencing the most valuable type-strain genomes for metagenomic binning, comparative biology and taxonomic classification.</title>
        <authorList>
            <person name="Goeker M."/>
        </authorList>
    </citation>
    <scope>NUCLEOTIDE SEQUENCE [LARGE SCALE GENOMIC DNA]</scope>
    <source>
        <strain evidence="6 7">DSM 26736</strain>
    </source>
</reference>
<dbReference type="Pfam" id="PF04588">
    <property type="entry name" value="HIG_1_N"/>
    <property type="match status" value="1"/>
</dbReference>
<accession>A0A840YGH5</accession>
<proteinExistence type="predicted"/>
<keyword evidence="1 4" id="KW-0812">Transmembrane</keyword>
<protein>
    <recommendedName>
        <fullName evidence="5">HIG1 domain-containing protein</fullName>
    </recommendedName>
</protein>
<dbReference type="EMBL" id="JACIJF010000007">
    <property type="protein sequence ID" value="MBB5711395.1"/>
    <property type="molecule type" value="Genomic_DNA"/>
</dbReference>